<proteinExistence type="predicted"/>
<dbReference type="AlphaFoldDB" id="X1FU88"/>
<sequence>ESFNSLEIGNDIDIAVEEALQEGRTIDIESKNTKTLSTIELGDLIVSKLKSRLKA</sequence>
<organism evidence="1">
    <name type="scientific">marine sediment metagenome</name>
    <dbReference type="NCBI Taxonomy" id="412755"/>
    <lineage>
        <taxon>unclassified sequences</taxon>
        <taxon>metagenomes</taxon>
        <taxon>ecological metagenomes</taxon>
    </lineage>
</organism>
<evidence type="ECO:0008006" key="2">
    <source>
        <dbReference type="Google" id="ProtNLM"/>
    </source>
</evidence>
<protein>
    <recommendedName>
        <fullName evidence="2">Isopropylmalate dehydrogenase-like domain-containing protein</fullName>
    </recommendedName>
</protein>
<comment type="caution">
    <text evidence="1">The sequence shown here is derived from an EMBL/GenBank/DDBJ whole genome shotgun (WGS) entry which is preliminary data.</text>
</comment>
<feature type="non-terminal residue" evidence="1">
    <location>
        <position position="1"/>
    </location>
</feature>
<dbReference type="EMBL" id="BARU01014725">
    <property type="protein sequence ID" value="GAH36090.1"/>
    <property type="molecule type" value="Genomic_DNA"/>
</dbReference>
<evidence type="ECO:0000313" key="1">
    <source>
        <dbReference type="EMBL" id="GAH36090.1"/>
    </source>
</evidence>
<accession>X1FU88</accession>
<name>X1FU88_9ZZZZ</name>
<reference evidence="1" key="1">
    <citation type="journal article" date="2014" name="Front. Microbiol.">
        <title>High frequency of phylogenetically diverse reductive dehalogenase-homologous genes in deep subseafloor sedimentary metagenomes.</title>
        <authorList>
            <person name="Kawai M."/>
            <person name="Futagami T."/>
            <person name="Toyoda A."/>
            <person name="Takaki Y."/>
            <person name="Nishi S."/>
            <person name="Hori S."/>
            <person name="Arai W."/>
            <person name="Tsubouchi T."/>
            <person name="Morono Y."/>
            <person name="Uchiyama I."/>
            <person name="Ito T."/>
            <person name="Fujiyama A."/>
            <person name="Inagaki F."/>
            <person name="Takami H."/>
        </authorList>
    </citation>
    <scope>NUCLEOTIDE SEQUENCE</scope>
    <source>
        <strain evidence="1">Expedition CK06-06</strain>
    </source>
</reference>
<gene>
    <name evidence="1" type="ORF">S03H2_25811</name>
</gene>